<evidence type="ECO:0000256" key="1">
    <source>
        <dbReference type="SAM" id="MobiDB-lite"/>
    </source>
</evidence>
<feature type="region of interest" description="Disordered" evidence="1">
    <location>
        <begin position="160"/>
        <end position="230"/>
    </location>
</feature>
<feature type="transmembrane region" description="Helical" evidence="2">
    <location>
        <begin position="131"/>
        <end position="150"/>
    </location>
</feature>
<keyword evidence="2" id="KW-0812">Transmembrane</keyword>
<evidence type="ECO:0000256" key="2">
    <source>
        <dbReference type="SAM" id="Phobius"/>
    </source>
</evidence>
<keyword evidence="2" id="KW-0472">Membrane</keyword>
<evidence type="ECO:0000313" key="3">
    <source>
        <dbReference type="EMBL" id="TQL85497.1"/>
    </source>
</evidence>
<accession>A0A543BKY3</accession>
<keyword evidence="3" id="KW-0371">Homeobox</keyword>
<keyword evidence="4" id="KW-1185">Reference proteome</keyword>
<dbReference type="InterPro" id="IPR009057">
    <property type="entry name" value="Homeodomain-like_sf"/>
</dbReference>
<reference evidence="3 4" key="1">
    <citation type="submission" date="2019-06" db="EMBL/GenBank/DDBJ databases">
        <title>Sequencing the genomes of 1000 actinobacteria strains.</title>
        <authorList>
            <person name="Klenk H.-P."/>
        </authorList>
    </citation>
    <scope>NUCLEOTIDE SEQUENCE [LARGE SCALE GENOMIC DNA]</scope>
    <source>
        <strain evidence="3 4">DSM 20169</strain>
    </source>
</reference>
<comment type="caution">
    <text evidence="3">The sequence shown here is derived from an EMBL/GenBank/DDBJ whole genome shotgun (WGS) entry which is preliminary data.</text>
</comment>
<keyword evidence="3" id="KW-0238">DNA-binding</keyword>
<dbReference type="EMBL" id="VFOX01000001">
    <property type="protein sequence ID" value="TQL85497.1"/>
    <property type="molecule type" value="Genomic_DNA"/>
</dbReference>
<sequence>MTRPAVTARAPRDPDLSPGKQAADGPSSGGVSRFVVVLAVTGTILLALGAFWLSFTTLRDLAVLSGIPEGQAWMWPLIVDGVILEATISVVALRDSARTARRFAWLLLGAGAGVSVAANITHAVVAADTRVPALIAALVASVPPLVLLAMTHLTVELTRNTTPTPTVREPSIQPLTSDQASTATAVDTPPQSEQDAGLEPPEATVAARPETITAGRPVAARGGSGRKEDARVRAIALDAEGVSKRQIAAQLGVHPTTVGRWVNAPDRQQDGDPHD</sequence>
<dbReference type="GO" id="GO:0003677">
    <property type="term" value="F:DNA binding"/>
    <property type="evidence" value="ECO:0007669"/>
    <property type="project" value="UniProtKB-KW"/>
</dbReference>
<dbReference type="Proteomes" id="UP000317209">
    <property type="component" value="Unassembled WGS sequence"/>
</dbReference>
<dbReference type="InterPro" id="IPR021235">
    <property type="entry name" value="DUF2637"/>
</dbReference>
<dbReference type="SUPFAM" id="SSF46689">
    <property type="entry name" value="Homeodomain-like"/>
    <property type="match status" value="1"/>
</dbReference>
<protein>
    <submittedName>
        <fullName evidence="3">Homeodomain-like domain-containing protein</fullName>
    </submittedName>
</protein>
<feature type="region of interest" description="Disordered" evidence="1">
    <location>
        <begin position="1"/>
        <end position="29"/>
    </location>
</feature>
<gene>
    <name evidence="3" type="ORF">FB560_1113</name>
</gene>
<feature type="region of interest" description="Disordered" evidence="1">
    <location>
        <begin position="256"/>
        <end position="275"/>
    </location>
</feature>
<name>A0A543BKY3_9MICO</name>
<feature type="transmembrane region" description="Helical" evidence="2">
    <location>
        <begin position="34"/>
        <end position="53"/>
    </location>
</feature>
<feature type="transmembrane region" description="Helical" evidence="2">
    <location>
        <begin position="73"/>
        <end position="93"/>
    </location>
</feature>
<dbReference type="RefSeq" id="WP_229673404.1">
    <property type="nucleotide sequence ID" value="NZ_VFOX01000001.1"/>
</dbReference>
<proteinExistence type="predicted"/>
<evidence type="ECO:0000313" key="4">
    <source>
        <dbReference type="Proteomes" id="UP000317209"/>
    </source>
</evidence>
<dbReference type="Pfam" id="PF10935">
    <property type="entry name" value="DUF2637"/>
    <property type="match status" value="1"/>
</dbReference>
<dbReference type="Pfam" id="PF13384">
    <property type="entry name" value="HTH_23"/>
    <property type="match status" value="1"/>
</dbReference>
<keyword evidence="2" id="KW-1133">Transmembrane helix</keyword>
<feature type="transmembrane region" description="Helical" evidence="2">
    <location>
        <begin position="105"/>
        <end position="125"/>
    </location>
</feature>
<feature type="compositionally biased region" description="Polar residues" evidence="1">
    <location>
        <begin position="173"/>
        <end position="194"/>
    </location>
</feature>
<dbReference type="AlphaFoldDB" id="A0A543BKY3"/>
<organism evidence="3 4">
    <name type="scientific">Microbacterium saperdae</name>
    <dbReference type="NCBI Taxonomy" id="69368"/>
    <lineage>
        <taxon>Bacteria</taxon>
        <taxon>Bacillati</taxon>
        <taxon>Actinomycetota</taxon>
        <taxon>Actinomycetes</taxon>
        <taxon>Micrococcales</taxon>
        <taxon>Microbacteriaceae</taxon>
        <taxon>Microbacterium</taxon>
    </lineage>
</organism>